<dbReference type="EMBL" id="UINC01034151">
    <property type="protein sequence ID" value="SVB24549.1"/>
    <property type="molecule type" value="Genomic_DNA"/>
</dbReference>
<proteinExistence type="predicted"/>
<evidence type="ECO:0000313" key="2">
    <source>
        <dbReference type="EMBL" id="SVB24549.1"/>
    </source>
</evidence>
<organism evidence="2">
    <name type="scientific">marine metagenome</name>
    <dbReference type="NCBI Taxonomy" id="408172"/>
    <lineage>
        <taxon>unclassified sequences</taxon>
        <taxon>metagenomes</taxon>
        <taxon>ecological metagenomes</taxon>
    </lineage>
</organism>
<reference evidence="2" key="1">
    <citation type="submission" date="2018-05" db="EMBL/GenBank/DDBJ databases">
        <authorList>
            <person name="Lanie J.A."/>
            <person name="Ng W.-L."/>
            <person name="Kazmierczak K.M."/>
            <person name="Andrzejewski T.M."/>
            <person name="Davidsen T.M."/>
            <person name="Wayne K.J."/>
            <person name="Tettelin H."/>
            <person name="Glass J.I."/>
            <person name="Rusch D."/>
            <person name="Podicherti R."/>
            <person name="Tsui H.-C.T."/>
            <person name="Winkler M.E."/>
        </authorList>
    </citation>
    <scope>NUCLEOTIDE SEQUENCE</scope>
</reference>
<name>A0A382CFF2_9ZZZZ</name>
<keyword evidence="1" id="KW-0472">Membrane</keyword>
<gene>
    <name evidence="2" type="ORF">METZ01_LOCUS177403</name>
</gene>
<accession>A0A382CFF2</accession>
<keyword evidence="1" id="KW-1133">Transmembrane helix</keyword>
<protein>
    <submittedName>
        <fullName evidence="2">Uncharacterized protein</fullName>
    </submittedName>
</protein>
<keyword evidence="1" id="KW-0812">Transmembrane</keyword>
<feature type="transmembrane region" description="Helical" evidence="1">
    <location>
        <begin position="21"/>
        <end position="39"/>
    </location>
</feature>
<sequence length="43" mass="4845">MLFLVSKQSYQYHQLAAPIQIMKAIIAKAIIAPFLFIPIDLNA</sequence>
<evidence type="ECO:0000256" key="1">
    <source>
        <dbReference type="SAM" id="Phobius"/>
    </source>
</evidence>
<dbReference type="AlphaFoldDB" id="A0A382CFF2"/>